<evidence type="ECO:0008006" key="3">
    <source>
        <dbReference type="Google" id="ProtNLM"/>
    </source>
</evidence>
<dbReference type="Proteomes" id="UP000006251">
    <property type="component" value="Unassembled WGS sequence"/>
</dbReference>
<gene>
    <name evidence="1" type="ORF">GPAL_1264</name>
</gene>
<sequence length="67" mass="7008">MQFNFEKLVTSANGMLPASVYTAISEAAKNAKADVLEVGTAHGASAIAAAKELSEHLLITSRQKVCC</sequence>
<evidence type="ECO:0000313" key="1">
    <source>
        <dbReference type="EMBL" id="GAC28137.1"/>
    </source>
</evidence>
<proteinExistence type="predicted"/>
<dbReference type="EMBL" id="BAEQ01000023">
    <property type="protein sequence ID" value="GAC28137.1"/>
    <property type="molecule type" value="Genomic_DNA"/>
</dbReference>
<name>K6ZCQ8_9ALTE</name>
<protein>
    <recommendedName>
        <fullName evidence="3">Methyltransferase</fullName>
    </recommendedName>
</protein>
<keyword evidence="2" id="KW-1185">Reference proteome</keyword>
<accession>K6ZCQ8</accession>
<dbReference type="OrthoDB" id="9783791at2"/>
<organism evidence="1 2">
    <name type="scientific">Brumicola pallidula DSM 14239 = ACAM 615</name>
    <dbReference type="NCBI Taxonomy" id="1121922"/>
    <lineage>
        <taxon>Bacteria</taxon>
        <taxon>Pseudomonadati</taxon>
        <taxon>Pseudomonadota</taxon>
        <taxon>Gammaproteobacteria</taxon>
        <taxon>Alteromonadales</taxon>
        <taxon>Alteromonadaceae</taxon>
        <taxon>Brumicola</taxon>
    </lineage>
</organism>
<dbReference type="AlphaFoldDB" id="K6ZCQ8"/>
<dbReference type="RefSeq" id="WP_006010109.1">
    <property type="nucleotide sequence ID" value="NZ_BAEQ01000023.1"/>
</dbReference>
<reference evidence="2" key="1">
    <citation type="journal article" date="2014" name="Environ. Microbiol.">
        <title>Comparative genomics of the marine bacterial genus Glaciecola reveals the high degree of genomic diversity and genomic characteristic for cold adaptation.</title>
        <authorList>
            <person name="Qin Q.L."/>
            <person name="Xie B.B."/>
            <person name="Yu Y."/>
            <person name="Shu Y.L."/>
            <person name="Rong J.C."/>
            <person name="Zhang Y.J."/>
            <person name="Zhao D.L."/>
            <person name="Chen X.L."/>
            <person name="Zhang X.Y."/>
            <person name="Chen B."/>
            <person name="Zhou B.C."/>
            <person name="Zhang Y.Z."/>
        </authorList>
    </citation>
    <scope>NUCLEOTIDE SEQUENCE [LARGE SCALE GENOMIC DNA]</scope>
    <source>
        <strain evidence="2">ACAM 615</strain>
    </source>
</reference>
<dbReference type="STRING" id="1121922.GCA_000428905_00579"/>
<evidence type="ECO:0000313" key="2">
    <source>
        <dbReference type="Proteomes" id="UP000006251"/>
    </source>
</evidence>
<comment type="caution">
    <text evidence="1">The sequence shown here is derived from an EMBL/GenBank/DDBJ whole genome shotgun (WGS) entry which is preliminary data.</text>
</comment>